<keyword evidence="6 12" id="KW-0812">Transmembrane</keyword>
<dbReference type="EMBL" id="HACA01016964">
    <property type="protein sequence ID" value="CDW34325.1"/>
    <property type="molecule type" value="Transcribed_RNA"/>
</dbReference>
<evidence type="ECO:0000256" key="2">
    <source>
        <dbReference type="ARBA" id="ARBA00004922"/>
    </source>
</evidence>
<dbReference type="OMA" id="ETIMISE"/>
<dbReference type="UniPathway" id="UPA00378"/>
<evidence type="ECO:0000256" key="12">
    <source>
        <dbReference type="RuleBase" id="RU003832"/>
    </source>
</evidence>
<dbReference type="Pfam" id="PF17039">
    <property type="entry name" value="Glyco_tran_10_N"/>
    <property type="match status" value="1"/>
</dbReference>
<feature type="domain" description="Fucosyltransferase N-terminal" evidence="14">
    <location>
        <begin position="68"/>
        <end position="172"/>
    </location>
</feature>
<evidence type="ECO:0000256" key="8">
    <source>
        <dbReference type="ARBA" id="ARBA00022989"/>
    </source>
</evidence>
<comment type="similarity">
    <text evidence="3 12">Belongs to the glycosyltransferase 10 family.</text>
</comment>
<evidence type="ECO:0000256" key="7">
    <source>
        <dbReference type="ARBA" id="ARBA00022968"/>
    </source>
</evidence>
<sequence length="404" mass="47114">MRPTSSKIIKVLVVIAILVGIILYNWNLNTFTEEDSNFKKFLVNDKSPKREENVKYIFYHSNAFGGSWELIFGYGKRPFENCEYSNCYLSGDYSKPIPIHKYSAVIVHVKDHCGPEAAKRVRQSREGMKGPFIYYLTESALYDCQFDFSLYDGVFNWTMDYHPNADIPSMYGNTYKVKKKQPVPNIQSILRKKNKLLFWISTHRLSKGKRDNYFELLTEHISGDKYGAFGPHYCPDSPNPMRIDCKKYFAPYYKFYFASENSLCNDYVTEKYFQVLRLPIVPVVYGKANYTAISPPHSFINVRDFKSPKDLAEYLTYLDKNDTAYAEYFQWKLYGHYKVSSVTQEAQKTLCHLCNKLNNLEPRPAYTSAQMDKYWRGTKETPVCSTPEDLIPGLKEGIARRRKN</sequence>
<evidence type="ECO:0000313" key="15">
    <source>
        <dbReference type="EMBL" id="CDW34325.1"/>
    </source>
</evidence>
<keyword evidence="4 12" id="KW-0328">Glycosyltransferase</keyword>
<keyword evidence="11" id="KW-0325">Glycoprotein</keyword>
<feature type="domain" description="Fucosyltransferase C-terminal" evidence="13">
    <location>
        <begin position="191"/>
        <end position="362"/>
    </location>
</feature>
<evidence type="ECO:0000256" key="6">
    <source>
        <dbReference type="ARBA" id="ARBA00022692"/>
    </source>
</evidence>
<accession>A0A0K2U8D5</accession>
<comment type="subcellular location">
    <subcellularLocation>
        <location evidence="1 12">Golgi apparatus</location>
        <location evidence="1 12">Golgi stack membrane</location>
        <topology evidence="1 12">Single-pass type II membrane protein</topology>
    </subcellularLocation>
</comment>
<evidence type="ECO:0000256" key="3">
    <source>
        <dbReference type="ARBA" id="ARBA00008919"/>
    </source>
</evidence>
<evidence type="ECO:0000256" key="5">
    <source>
        <dbReference type="ARBA" id="ARBA00022679"/>
    </source>
</evidence>
<keyword evidence="8 12" id="KW-1133">Transmembrane helix</keyword>
<dbReference type="InterPro" id="IPR001503">
    <property type="entry name" value="Glyco_trans_10"/>
</dbReference>
<evidence type="ECO:0000259" key="13">
    <source>
        <dbReference type="Pfam" id="PF00852"/>
    </source>
</evidence>
<reference evidence="15" key="1">
    <citation type="submission" date="2014-05" db="EMBL/GenBank/DDBJ databases">
        <authorList>
            <person name="Chronopoulou M."/>
        </authorList>
    </citation>
    <scope>NUCLEOTIDE SEQUENCE</scope>
    <source>
        <tissue evidence="15">Whole organism</tissue>
    </source>
</reference>
<dbReference type="OrthoDB" id="427096at2759"/>
<evidence type="ECO:0000256" key="10">
    <source>
        <dbReference type="ARBA" id="ARBA00023136"/>
    </source>
</evidence>
<dbReference type="InterPro" id="IPR031481">
    <property type="entry name" value="Glyco_tran_10_N"/>
</dbReference>
<dbReference type="InterPro" id="IPR038577">
    <property type="entry name" value="GT10-like_C_sf"/>
</dbReference>
<dbReference type="Pfam" id="PF00852">
    <property type="entry name" value="Glyco_transf_10"/>
    <property type="match status" value="1"/>
</dbReference>
<dbReference type="GO" id="GO:0008417">
    <property type="term" value="F:fucosyltransferase activity"/>
    <property type="evidence" value="ECO:0007669"/>
    <property type="project" value="InterPro"/>
</dbReference>
<organism evidence="15">
    <name type="scientific">Lepeophtheirus salmonis</name>
    <name type="common">Salmon louse</name>
    <name type="synonym">Caligus salmonis</name>
    <dbReference type="NCBI Taxonomy" id="72036"/>
    <lineage>
        <taxon>Eukaryota</taxon>
        <taxon>Metazoa</taxon>
        <taxon>Ecdysozoa</taxon>
        <taxon>Arthropoda</taxon>
        <taxon>Crustacea</taxon>
        <taxon>Multicrustacea</taxon>
        <taxon>Hexanauplia</taxon>
        <taxon>Copepoda</taxon>
        <taxon>Siphonostomatoida</taxon>
        <taxon>Caligidae</taxon>
        <taxon>Lepeophtheirus</taxon>
    </lineage>
</organism>
<name>A0A0K2U8D5_LEPSM</name>
<dbReference type="SUPFAM" id="SSF53756">
    <property type="entry name" value="UDP-Glycosyltransferase/glycogen phosphorylase"/>
    <property type="match status" value="1"/>
</dbReference>
<keyword evidence="10 12" id="KW-0472">Membrane</keyword>
<dbReference type="GO" id="GO:0032580">
    <property type="term" value="C:Golgi cisterna membrane"/>
    <property type="evidence" value="ECO:0007669"/>
    <property type="project" value="UniProtKB-SubCell"/>
</dbReference>
<dbReference type="InterPro" id="IPR055270">
    <property type="entry name" value="Glyco_tran_10_C"/>
</dbReference>
<dbReference type="AlphaFoldDB" id="A0A0K2U8D5"/>
<keyword evidence="7" id="KW-0735">Signal-anchor</keyword>
<dbReference type="Gene3D" id="3.40.50.11660">
    <property type="entry name" value="Glycosyl transferase family 10, C-terminal domain"/>
    <property type="match status" value="1"/>
</dbReference>
<keyword evidence="9 12" id="KW-0333">Golgi apparatus</keyword>
<dbReference type="PANTHER" id="PTHR48438:SF1">
    <property type="entry name" value="ALPHA-(1,3)-FUCOSYLTRANSFERASE C-RELATED"/>
    <property type="match status" value="1"/>
</dbReference>
<evidence type="ECO:0000256" key="4">
    <source>
        <dbReference type="ARBA" id="ARBA00022676"/>
    </source>
</evidence>
<evidence type="ECO:0000256" key="1">
    <source>
        <dbReference type="ARBA" id="ARBA00004447"/>
    </source>
</evidence>
<evidence type="ECO:0000259" key="14">
    <source>
        <dbReference type="Pfam" id="PF17039"/>
    </source>
</evidence>
<comment type="pathway">
    <text evidence="2">Protein modification; protein glycosylation.</text>
</comment>
<dbReference type="PANTHER" id="PTHR48438">
    <property type="entry name" value="ALPHA-(1,3)-FUCOSYLTRANSFERASE C-RELATED"/>
    <property type="match status" value="1"/>
</dbReference>
<dbReference type="FunFam" id="3.40.50.11660:FF:000002">
    <property type="entry name" value="Alpha-(1,3)-fucosyltransferase"/>
    <property type="match status" value="1"/>
</dbReference>
<evidence type="ECO:0000256" key="9">
    <source>
        <dbReference type="ARBA" id="ARBA00023034"/>
    </source>
</evidence>
<protein>
    <recommendedName>
        <fullName evidence="12">Fucosyltransferase</fullName>
        <ecNumber evidence="12">2.4.1.-</ecNumber>
    </recommendedName>
</protein>
<evidence type="ECO:0000256" key="11">
    <source>
        <dbReference type="ARBA" id="ARBA00023180"/>
    </source>
</evidence>
<proteinExistence type="inferred from homology"/>
<feature type="transmembrane region" description="Helical" evidence="12">
    <location>
        <begin position="7"/>
        <end position="26"/>
    </location>
</feature>
<dbReference type="EC" id="2.4.1.-" evidence="12"/>
<keyword evidence="5 12" id="KW-0808">Transferase</keyword>